<organism evidence="8">
    <name type="scientific">Caenorhabditis remanei</name>
    <name type="common">Caenorhabditis vulgaris</name>
    <dbReference type="NCBI Taxonomy" id="31234"/>
    <lineage>
        <taxon>Eukaryota</taxon>
        <taxon>Metazoa</taxon>
        <taxon>Ecdysozoa</taxon>
        <taxon>Nematoda</taxon>
        <taxon>Chromadorea</taxon>
        <taxon>Rhabditida</taxon>
        <taxon>Rhabditina</taxon>
        <taxon>Rhabditomorpha</taxon>
        <taxon>Rhabditoidea</taxon>
        <taxon>Rhabditidae</taxon>
        <taxon>Peloderinae</taxon>
        <taxon>Caenorhabditis</taxon>
    </lineage>
</organism>
<accession>E3MPS6</accession>
<dbReference type="eggNOG" id="KOG4185">
    <property type="taxonomic scope" value="Eukaryota"/>
</dbReference>
<feature type="compositionally biased region" description="Acidic residues" evidence="5">
    <location>
        <begin position="190"/>
        <end position="205"/>
    </location>
</feature>
<reference evidence="7" key="1">
    <citation type="submission" date="2007-07" db="EMBL/GenBank/DDBJ databases">
        <title>PCAP assembly of the Caenorhabditis remanei genome.</title>
        <authorList>
            <consortium name="The Caenorhabditis remanei Sequencing Consortium"/>
            <person name="Wilson R.K."/>
        </authorList>
    </citation>
    <scope>NUCLEOTIDE SEQUENCE [LARGE SCALE GENOMIC DNA]</scope>
    <source>
        <strain evidence="7">PB4641</strain>
    </source>
</reference>
<evidence type="ECO:0000256" key="5">
    <source>
        <dbReference type="SAM" id="MobiDB-lite"/>
    </source>
</evidence>
<evidence type="ECO:0000256" key="2">
    <source>
        <dbReference type="ARBA" id="ARBA00022771"/>
    </source>
</evidence>
<dbReference type="PROSITE" id="PS50089">
    <property type="entry name" value="ZF_RING_2"/>
    <property type="match status" value="1"/>
</dbReference>
<dbReference type="InterPro" id="IPR017907">
    <property type="entry name" value="Znf_RING_CS"/>
</dbReference>
<feature type="region of interest" description="Disordered" evidence="5">
    <location>
        <begin position="99"/>
        <end position="284"/>
    </location>
</feature>
<evidence type="ECO:0000313" key="8">
    <source>
        <dbReference type="Proteomes" id="UP000008281"/>
    </source>
</evidence>
<gene>
    <name evidence="7" type="ORF">CRE_12021</name>
</gene>
<evidence type="ECO:0000256" key="3">
    <source>
        <dbReference type="ARBA" id="ARBA00022833"/>
    </source>
</evidence>
<dbReference type="InterPro" id="IPR052667">
    <property type="entry name" value="E3_ubiquitin-ligase_RING"/>
</dbReference>
<evidence type="ECO:0000259" key="6">
    <source>
        <dbReference type="PROSITE" id="PS50089"/>
    </source>
</evidence>
<sequence>MDCKICFRTYDANEKKLTPRILTNCGHTMCEDCIGRQVEYEEIMCPFDRQVTFVGDDVEKLPKNFAVLEILEELNPQREAVVREPVVEEVARQEVRQYFVEDSDDDAGDVRHHSIVDSDEDAGDGQRRYHGSIVDSDLEDSEANGLTENGYTDNNDDDDWTAWYEGDEEEELDEVDPWENDYYYNSDGYPNEEEDEGDSEDDEQDQNWPDYNPEDYESEDRNSEEGYSDDVEEAVVEEEDDARQNSEGWPDDVNQYDNNQSDPEDSYNPHNHYYDSDNENYQDDQDWGGIVEQIALNLYNDNDDDGEDDEDYYNE</sequence>
<dbReference type="STRING" id="31234.E3MPS6"/>
<dbReference type="HOGENOM" id="CLU_883497_0_0_1"/>
<dbReference type="SUPFAM" id="SSF57850">
    <property type="entry name" value="RING/U-box"/>
    <property type="match status" value="1"/>
</dbReference>
<dbReference type="OrthoDB" id="5876733at2759"/>
<protein>
    <recommendedName>
        <fullName evidence="6">RING-type domain-containing protein</fullName>
    </recommendedName>
</protein>
<feature type="domain" description="RING-type" evidence="6">
    <location>
        <begin position="3"/>
        <end position="49"/>
    </location>
</feature>
<proteinExistence type="predicted"/>
<dbReference type="InterPro" id="IPR013083">
    <property type="entry name" value="Znf_RING/FYVE/PHD"/>
</dbReference>
<dbReference type="SMART" id="SM00184">
    <property type="entry name" value="RING"/>
    <property type="match status" value="1"/>
</dbReference>
<dbReference type="PANTHER" id="PTHR47156:SF10">
    <property type="entry name" value="E3 UBIQUITIN-PROTEIN LIGASE TRIM-21-RELATED"/>
    <property type="match status" value="1"/>
</dbReference>
<dbReference type="AlphaFoldDB" id="E3MPS6"/>
<feature type="compositionally biased region" description="Acidic residues" evidence="5">
    <location>
        <begin position="226"/>
        <end position="241"/>
    </location>
</feature>
<evidence type="ECO:0000256" key="1">
    <source>
        <dbReference type="ARBA" id="ARBA00022723"/>
    </source>
</evidence>
<dbReference type="InterPro" id="IPR001841">
    <property type="entry name" value="Znf_RING"/>
</dbReference>
<dbReference type="Gene3D" id="3.30.40.10">
    <property type="entry name" value="Zinc/RING finger domain, C3HC4 (zinc finger)"/>
    <property type="match status" value="1"/>
</dbReference>
<dbReference type="EMBL" id="DS268464">
    <property type="protein sequence ID" value="EFP06690.1"/>
    <property type="molecule type" value="Genomic_DNA"/>
</dbReference>
<dbReference type="Proteomes" id="UP000008281">
    <property type="component" value="Unassembled WGS sequence"/>
</dbReference>
<keyword evidence="8" id="KW-1185">Reference proteome</keyword>
<keyword evidence="3" id="KW-0862">Zinc</keyword>
<feature type="compositionally biased region" description="Acidic residues" evidence="5">
    <location>
        <begin position="154"/>
        <end position="179"/>
    </location>
</feature>
<keyword evidence="1" id="KW-0479">Metal-binding</keyword>
<keyword evidence="2 4" id="KW-0863">Zinc-finger</keyword>
<dbReference type="OMA" id="YESEDRN"/>
<evidence type="ECO:0000313" key="7">
    <source>
        <dbReference type="EMBL" id="EFP06690.1"/>
    </source>
</evidence>
<dbReference type="FunCoup" id="E3MPS6">
    <property type="interactions" value="37"/>
</dbReference>
<dbReference type="PROSITE" id="PS00518">
    <property type="entry name" value="ZF_RING_1"/>
    <property type="match status" value="1"/>
</dbReference>
<dbReference type="GO" id="GO:0008270">
    <property type="term" value="F:zinc ion binding"/>
    <property type="evidence" value="ECO:0007669"/>
    <property type="project" value="UniProtKB-KW"/>
</dbReference>
<dbReference type="InParanoid" id="E3MPS6"/>
<evidence type="ECO:0000256" key="4">
    <source>
        <dbReference type="PROSITE-ProRule" id="PRU00175"/>
    </source>
</evidence>
<dbReference type="Pfam" id="PF14634">
    <property type="entry name" value="zf-RING_5"/>
    <property type="match status" value="1"/>
</dbReference>
<name>E3MPS6_CAERE</name>
<dbReference type="PANTHER" id="PTHR47156">
    <property type="entry name" value="PROTEIN CBG20824"/>
    <property type="match status" value="1"/>
</dbReference>